<evidence type="ECO:0000313" key="2">
    <source>
        <dbReference type="EMBL" id="SFW34215.1"/>
    </source>
</evidence>
<dbReference type="InterPro" id="IPR009045">
    <property type="entry name" value="Zn_M74/Hedgehog-like"/>
</dbReference>
<dbReference type="Pfam" id="PF02557">
    <property type="entry name" value="VanY"/>
    <property type="match status" value="1"/>
</dbReference>
<dbReference type="Proteomes" id="UP000183461">
    <property type="component" value="Unassembled WGS sequence"/>
</dbReference>
<evidence type="ECO:0000313" key="3">
    <source>
        <dbReference type="Proteomes" id="UP000183461"/>
    </source>
</evidence>
<dbReference type="PANTHER" id="PTHR34385">
    <property type="entry name" value="D-ALANYL-D-ALANINE CARBOXYPEPTIDASE"/>
    <property type="match status" value="1"/>
</dbReference>
<proteinExistence type="predicted"/>
<dbReference type="CDD" id="cd14852">
    <property type="entry name" value="LD-carboxypeptidase"/>
    <property type="match status" value="1"/>
</dbReference>
<evidence type="ECO:0000259" key="1">
    <source>
        <dbReference type="Pfam" id="PF02557"/>
    </source>
</evidence>
<dbReference type="InterPro" id="IPR052179">
    <property type="entry name" value="DD-CPase-like"/>
</dbReference>
<protein>
    <submittedName>
        <fullName evidence="2">D-alanyl-D-alanine carboxypeptidase</fullName>
    </submittedName>
</protein>
<sequence length="324" mass="36594">MQEPKRKKLRFSRVLLAMGAIVITLSGADTLRRSLASQQPLNLTINGNFRSSEAQEVTPTGSSLSLGTTDESTTAFEGVKYLGYSEYELSKNELAEGILAIYTESAPAKEDYSKAMVDLSEEKNEFYTLVDEKVELNEDAAEALNSMMEDYANQTALADFIVYGTTDTYTGEDSYCPKAFSESKAGYCVDLALNAYGSVLSYDGYDTEGWIVENCWKYGFIVRYPQNKKDKTGNEYCPWHLRYVGEIHAAIMEKKQMCLEEYVDFLKQYTFEEPYSLTFNDKGYQIYSVIGNDEKYKTRVPISGNYEITGDNKDAFIITALKNE</sequence>
<dbReference type="PANTHER" id="PTHR34385:SF1">
    <property type="entry name" value="PEPTIDOGLYCAN L-ALANYL-D-GLUTAMATE ENDOPEPTIDASE CWLK"/>
    <property type="match status" value="1"/>
</dbReference>
<dbReference type="SUPFAM" id="SSF55166">
    <property type="entry name" value="Hedgehog/DD-peptidase"/>
    <property type="match status" value="1"/>
</dbReference>
<dbReference type="InterPro" id="IPR058193">
    <property type="entry name" value="VanY/YodJ_core_dom"/>
</dbReference>
<keyword evidence="2" id="KW-0121">Carboxypeptidase</keyword>
<dbReference type="EMBL" id="FPIP01000004">
    <property type="protein sequence ID" value="SFW34215.1"/>
    <property type="molecule type" value="Genomic_DNA"/>
</dbReference>
<dbReference type="Gene3D" id="3.30.1380.10">
    <property type="match status" value="1"/>
</dbReference>
<dbReference type="InterPro" id="IPR003709">
    <property type="entry name" value="VanY-like_core_dom"/>
</dbReference>
<dbReference type="AlphaFoldDB" id="A0A1K1NFX4"/>
<dbReference type="GO" id="GO:0004180">
    <property type="term" value="F:carboxypeptidase activity"/>
    <property type="evidence" value="ECO:0007669"/>
    <property type="project" value="UniProtKB-KW"/>
</dbReference>
<dbReference type="Gene3D" id="3.30.200.180">
    <property type="match status" value="1"/>
</dbReference>
<accession>A0A1K1NFX4</accession>
<organism evidence="2 3">
    <name type="scientific">Ruminococcus flavefaciens</name>
    <dbReference type="NCBI Taxonomy" id="1265"/>
    <lineage>
        <taxon>Bacteria</taxon>
        <taxon>Bacillati</taxon>
        <taxon>Bacillota</taxon>
        <taxon>Clostridia</taxon>
        <taxon>Eubacteriales</taxon>
        <taxon>Oscillospiraceae</taxon>
        <taxon>Ruminococcus</taxon>
    </lineage>
</organism>
<name>A0A1K1NFX4_RUMFL</name>
<feature type="domain" description="D-alanyl-D-alanine carboxypeptidase-like core" evidence="1">
    <location>
        <begin position="150"/>
        <end position="245"/>
    </location>
</feature>
<keyword evidence="2" id="KW-0378">Hydrolase</keyword>
<gene>
    <name evidence="2" type="ORF">SAMN02910280_1962</name>
</gene>
<keyword evidence="2" id="KW-0645">Protease</keyword>
<dbReference type="GO" id="GO:0006508">
    <property type="term" value="P:proteolysis"/>
    <property type="evidence" value="ECO:0007669"/>
    <property type="project" value="InterPro"/>
</dbReference>
<reference evidence="2 3" key="1">
    <citation type="submission" date="2016-11" db="EMBL/GenBank/DDBJ databases">
        <authorList>
            <person name="Jaros S."/>
            <person name="Januszkiewicz K."/>
            <person name="Wedrychowicz H."/>
        </authorList>
    </citation>
    <scope>NUCLEOTIDE SEQUENCE [LARGE SCALE GENOMIC DNA]</scope>
    <source>
        <strain evidence="2 3">YL228</strain>
    </source>
</reference>